<keyword evidence="3" id="KW-1185">Reference proteome</keyword>
<keyword evidence="2" id="KW-0808">Transferase</keyword>
<accession>A0A8H6Y830</accession>
<dbReference type="GO" id="GO:0003676">
    <property type="term" value="F:nucleic acid binding"/>
    <property type="evidence" value="ECO:0007669"/>
    <property type="project" value="InterPro"/>
</dbReference>
<reference evidence="2" key="1">
    <citation type="submission" date="2020-05" db="EMBL/GenBank/DDBJ databases">
        <title>Mycena genomes resolve the evolution of fungal bioluminescence.</title>
        <authorList>
            <person name="Tsai I.J."/>
        </authorList>
    </citation>
    <scope>NUCLEOTIDE SEQUENCE</scope>
    <source>
        <strain evidence="2">160909Yilan</strain>
    </source>
</reference>
<dbReference type="Gene3D" id="3.30.420.10">
    <property type="entry name" value="Ribonuclease H-like superfamily/Ribonuclease H"/>
    <property type="match status" value="1"/>
</dbReference>
<dbReference type="Proteomes" id="UP000623467">
    <property type="component" value="Unassembled WGS sequence"/>
</dbReference>
<proteinExistence type="predicted"/>
<keyword evidence="2" id="KW-0695">RNA-directed DNA polymerase</keyword>
<dbReference type="GO" id="GO:0003964">
    <property type="term" value="F:RNA-directed DNA polymerase activity"/>
    <property type="evidence" value="ECO:0007669"/>
    <property type="project" value="UniProtKB-KW"/>
</dbReference>
<dbReference type="SUPFAM" id="SSF53098">
    <property type="entry name" value="Ribonuclease H-like"/>
    <property type="match status" value="1"/>
</dbReference>
<dbReference type="EMBL" id="JACAZH010000012">
    <property type="protein sequence ID" value="KAF7353315.1"/>
    <property type="molecule type" value="Genomic_DNA"/>
</dbReference>
<dbReference type="AlphaFoldDB" id="A0A8H6Y830"/>
<feature type="region of interest" description="Disordered" evidence="1">
    <location>
        <begin position="1"/>
        <end position="22"/>
    </location>
</feature>
<dbReference type="InterPro" id="IPR012337">
    <property type="entry name" value="RNaseH-like_sf"/>
</dbReference>
<evidence type="ECO:0000256" key="1">
    <source>
        <dbReference type="SAM" id="MobiDB-lite"/>
    </source>
</evidence>
<name>A0A8H6Y830_9AGAR</name>
<comment type="caution">
    <text evidence="2">The sequence shown here is derived from an EMBL/GenBank/DDBJ whole genome shotgun (WGS) entry which is preliminary data.</text>
</comment>
<dbReference type="InterPro" id="IPR036397">
    <property type="entry name" value="RNaseH_sf"/>
</dbReference>
<sequence length="257" mass="27778">MTQSAPKGPKVPQSNGSHATEKALSDGRDNILCIADSQAALRGIPSKSPRSGQFRAIRYDALIRNALASCPHLALLNLWTPAHIETAGNELADAVAKEATTLDPDPTGFVSLTTTRRLIHLQVLDACGTRHENARRQAAPFDASTKHQPNLPLLLISSFTIARKTSSIISQLLVRTGPSYLNAYRFKSGFVASPACEACGAAYETQDHFLLEYPVWEPFRKPLHAAAKEAGLFGPLHVSPLLCEPLHRGNGPADRFA</sequence>
<evidence type="ECO:0000313" key="3">
    <source>
        <dbReference type="Proteomes" id="UP000623467"/>
    </source>
</evidence>
<dbReference type="OrthoDB" id="2927436at2759"/>
<protein>
    <submittedName>
        <fullName evidence="2">Reverse transcriptase</fullName>
    </submittedName>
</protein>
<keyword evidence="2" id="KW-0548">Nucleotidyltransferase</keyword>
<gene>
    <name evidence="2" type="ORF">MSAN_01519500</name>
</gene>
<organism evidence="2 3">
    <name type="scientific">Mycena sanguinolenta</name>
    <dbReference type="NCBI Taxonomy" id="230812"/>
    <lineage>
        <taxon>Eukaryota</taxon>
        <taxon>Fungi</taxon>
        <taxon>Dikarya</taxon>
        <taxon>Basidiomycota</taxon>
        <taxon>Agaricomycotina</taxon>
        <taxon>Agaricomycetes</taxon>
        <taxon>Agaricomycetidae</taxon>
        <taxon>Agaricales</taxon>
        <taxon>Marasmiineae</taxon>
        <taxon>Mycenaceae</taxon>
        <taxon>Mycena</taxon>
    </lineage>
</organism>
<evidence type="ECO:0000313" key="2">
    <source>
        <dbReference type="EMBL" id="KAF7353315.1"/>
    </source>
</evidence>